<proteinExistence type="predicted"/>
<accession>A0A6M0K5V4</accession>
<dbReference type="Gene3D" id="3.30.70.100">
    <property type="match status" value="1"/>
</dbReference>
<organism evidence="2 3">
    <name type="scientific">Thiorhodococcus minor</name>
    <dbReference type="NCBI Taxonomy" id="57489"/>
    <lineage>
        <taxon>Bacteria</taxon>
        <taxon>Pseudomonadati</taxon>
        <taxon>Pseudomonadota</taxon>
        <taxon>Gammaproteobacteria</taxon>
        <taxon>Chromatiales</taxon>
        <taxon>Chromatiaceae</taxon>
        <taxon>Thiorhodococcus</taxon>
    </lineage>
</organism>
<evidence type="ECO:0000259" key="1">
    <source>
        <dbReference type="PROSITE" id="PS50925"/>
    </source>
</evidence>
<dbReference type="SUPFAM" id="SSF54975">
    <property type="entry name" value="Acylphosphatase/BLUF domain-like"/>
    <property type="match status" value="1"/>
</dbReference>
<reference evidence="2 3" key="1">
    <citation type="submission" date="2020-02" db="EMBL/GenBank/DDBJ databases">
        <title>Genome sequences of Thiorhodococcus mannitoliphagus and Thiorhodococcus minor, purple sulfur photosynthetic bacteria in the gammaproteobacterial family, Chromatiaceae.</title>
        <authorList>
            <person name="Aviles F.A."/>
            <person name="Meyer T.E."/>
            <person name="Kyndt J.A."/>
        </authorList>
    </citation>
    <scope>NUCLEOTIDE SEQUENCE [LARGE SCALE GENOMIC DNA]</scope>
    <source>
        <strain evidence="2 3">DSM 11518</strain>
    </source>
</reference>
<dbReference type="Pfam" id="PF04940">
    <property type="entry name" value="BLUF"/>
    <property type="match status" value="1"/>
</dbReference>
<dbReference type="GO" id="GO:0009882">
    <property type="term" value="F:blue light photoreceptor activity"/>
    <property type="evidence" value="ECO:0007669"/>
    <property type="project" value="InterPro"/>
</dbReference>
<feature type="domain" description="BLUF" evidence="1">
    <location>
        <begin position="1"/>
        <end position="79"/>
    </location>
</feature>
<sequence>MTPEKLLGLLLECRRRNQALGVTGLLLYGNGTFLQAIEGDDEVIDELVSTILKDSRHENVQVLSRKSITEREYAEWSMGFEQVSGEDLGQVEGLASFEPDDFTFEYLSGNAPVVDSLLQHYREPHWDQIIGELDAKDRVIRHLEEALARVRGRAQITRLALEGITEAIRQGKAGGSVLQLCEATLESLRPAREH</sequence>
<dbReference type="SMART" id="SM01034">
    <property type="entry name" value="BLUF"/>
    <property type="match status" value="1"/>
</dbReference>
<dbReference type="Proteomes" id="UP000483379">
    <property type="component" value="Unassembled WGS sequence"/>
</dbReference>
<keyword evidence="3" id="KW-1185">Reference proteome</keyword>
<name>A0A6M0K5V4_9GAMM</name>
<dbReference type="PROSITE" id="PS50925">
    <property type="entry name" value="BLUF"/>
    <property type="match status" value="1"/>
</dbReference>
<dbReference type="GO" id="GO:0071949">
    <property type="term" value="F:FAD binding"/>
    <property type="evidence" value="ECO:0007669"/>
    <property type="project" value="InterPro"/>
</dbReference>
<comment type="caution">
    <text evidence="2">The sequence shown here is derived from an EMBL/GenBank/DDBJ whole genome shotgun (WGS) entry which is preliminary data.</text>
</comment>
<evidence type="ECO:0000313" key="3">
    <source>
        <dbReference type="Proteomes" id="UP000483379"/>
    </source>
</evidence>
<dbReference type="EMBL" id="JAAIJQ010000162">
    <property type="protein sequence ID" value="NEV65158.1"/>
    <property type="molecule type" value="Genomic_DNA"/>
</dbReference>
<dbReference type="InterPro" id="IPR036046">
    <property type="entry name" value="Acylphosphatase-like_dom_sf"/>
</dbReference>
<dbReference type="AlphaFoldDB" id="A0A6M0K5V4"/>
<evidence type="ECO:0000313" key="2">
    <source>
        <dbReference type="EMBL" id="NEV65158.1"/>
    </source>
</evidence>
<protein>
    <submittedName>
        <fullName evidence="2">BLUF domain-containing protein</fullName>
    </submittedName>
</protein>
<gene>
    <name evidence="2" type="ORF">G3446_25530</name>
</gene>
<dbReference type="InterPro" id="IPR007024">
    <property type="entry name" value="BLUF_domain"/>
</dbReference>